<dbReference type="Pfam" id="PF13830">
    <property type="entry name" value="DUF4192"/>
    <property type="match status" value="1"/>
</dbReference>
<comment type="caution">
    <text evidence="1">The sequence shown here is derived from an EMBL/GenBank/DDBJ whole genome shotgun (WGS) entry which is preliminary data.</text>
</comment>
<dbReference type="AlphaFoldDB" id="A0A543HHM3"/>
<keyword evidence="2" id="KW-1185">Reference proteome</keyword>
<proteinExistence type="predicted"/>
<organism evidence="1 2">
    <name type="scientific">Humibacillus xanthopallidus</name>
    <dbReference type="NCBI Taxonomy" id="412689"/>
    <lineage>
        <taxon>Bacteria</taxon>
        <taxon>Bacillati</taxon>
        <taxon>Actinomycetota</taxon>
        <taxon>Actinomycetes</taxon>
        <taxon>Micrococcales</taxon>
        <taxon>Intrasporangiaceae</taxon>
        <taxon>Humibacillus</taxon>
    </lineage>
</organism>
<name>A0A543HHM3_9MICO</name>
<gene>
    <name evidence="1" type="ORF">FBY41_3161</name>
</gene>
<evidence type="ECO:0000313" key="2">
    <source>
        <dbReference type="Proteomes" id="UP000316747"/>
    </source>
</evidence>
<reference evidence="1 2" key="1">
    <citation type="submission" date="2019-06" db="EMBL/GenBank/DDBJ databases">
        <title>Genome sequencing of plant associated microbes to promote plant fitness in Sorghum bicolor and Oryza sativa.</title>
        <authorList>
            <person name="Coleman-Derr D."/>
        </authorList>
    </citation>
    <scope>NUCLEOTIDE SEQUENCE [LARGE SCALE GENOMIC DNA]</scope>
    <source>
        <strain evidence="1 2">KV-663</strain>
    </source>
</reference>
<sequence>MTAPPITLRSLAELLAVIPHLLGFEPAHSIVVMALRDTKLSLTQRMDLPDPDRATEVAHTLARHVLKDEAEAVLLVGYETTRGESLPLLEALSEQLRTDGIATRDRLVVHDGRWRSLDCDRPTCCPPDGRPLPAPAEVASTLAEFVGHGSAPLPNRTALAQLLEPGPAAAEFTTLLDRGRKARTTLTREQALRRLADVWARILTIDTDPISLGDVAVALQSLTAIPVRDGIIALLVPGTLARDALSEDVGALLEQITDRLDAQGQGLEDADRPAVQARLVLLCQHATDWHAAPVLTVLAAYAWWHGDGAIARVAMDRAPRADPGYRLARLLQLMLDERIRPDRP</sequence>
<dbReference type="RefSeq" id="WP_141845241.1">
    <property type="nucleotide sequence ID" value="NZ_VFPM01000003.1"/>
</dbReference>
<dbReference type="EMBL" id="VFPM01000003">
    <property type="protein sequence ID" value="TQM57826.1"/>
    <property type="molecule type" value="Genomic_DNA"/>
</dbReference>
<dbReference type="OrthoDB" id="4954868at2"/>
<accession>A0A543HHM3</accession>
<evidence type="ECO:0000313" key="1">
    <source>
        <dbReference type="EMBL" id="TQM57826.1"/>
    </source>
</evidence>
<dbReference type="Proteomes" id="UP000316747">
    <property type="component" value="Unassembled WGS sequence"/>
</dbReference>
<protein>
    <submittedName>
        <fullName evidence="1">Uncharacterized protein DUF4192</fullName>
    </submittedName>
</protein>
<dbReference type="InterPro" id="IPR025447">
    <property type="entry name" value="DUF4192"/>
</dbReference>